<feature type="region of interest" description="Disordered" evidence="1">
    <location>
        <begin position="138"/>
        <end position="162"/>
    </location>
</feature>
<gene>
    <name evidence="2" type="ORF">SCUCBS95973_003242</name>
</gene>
<dbReference type="EMBL" id="CAWUHB010000014">
    <property type="protein sequence ID" value="CAK7217725.1"/>
    <property type="molecule type" value="Genomic_DNA"/>
</dbReference>
<evidence type="ECO:0000313" key="3">
    <source>
        <dbReference type="Proteomes" id="UP001642405"/>
    </source>
</evidence>
<evidence type="ECO:0000256" key="1">
    <source>
        <dbReference type="SAM" id="MobiDB-lite"/>
    </source>
</evidence>
<keyword evidence="3" id="KW-1185">Reference proteome</keyword>
<comment type="caution">
    <text evidence="2">The sequence shown here is derived from an EMBL/GenBank/DDBJ whole genome shotgun (WGS) entry which is preliminary data.</text>
</comment>
<reference evidence="2 3" key="1">
    <citation type="submission" date="2024-01" db="EMBL/GenBank/DDBJ databases">
        <authorList>
            <person name="Allen C."/>
            <person name="Tagirdzhanova G."/>
        </authorList>
    </citation>
    <scope>NUCLEOTIDE SEQUENCE [LARGE SCALE GENOMIC DNA]</scope>
</reference>
<organism evidence="2 3">
    <name type="scientific">Sporothrix curviconia</name>
    <dbReference type="NCBI Taxonomy" id="1260050"/>
    <lineage>
        <taxon>Eukaryota</taxon>
        <taxon>Fungi</taxon>
        <taxon>Dikarya</taxon>
        <taxon>Ascomycota</taxon>
        <taxon>Pezizomycotina</taxon>
        <taxon>Sordariomycetes</taxon>
        <taxon>Sordariomycetidae</taxon>
        <taxon>Ophiostomatales</taxon>
        <taxon>Ophiostomataceae</taxon>
        <taxon>Sporothrix</taxon>
    </lineage>
</organism>
<evidence type="ECO:0000313" key="2">
    <source>
        <dbReference type="EMBL" id="CAK7217725.1"/>
    </source>
</evidence>
<name>A0ABP0BE12_9PEZI</name>
<proteinExistence type="predicted"/>
<accession>A0ABP0BE12</accession>
<sequence length="340" mass="35620">MAATAAPSPAIVGRRLLGEIEETSLEDTAGPHPGRPAISGSAAAVSPVKNAAAATATATATPALRLPSFPIPALQQLVARHFRSTRAPELVAGGQRPLALAYLLVATLVAAPLRQTVVVVDAEARFDARQLLGVQPRASAVNGSGTGTEGNDRASHTLSSAPVTEDDLQHVHVFRVDPRWRVPLAEMVAAAEQRVLYSGQRRRRDRPWWGTIVVGGGASGGGARSTTSTSTSTSTTALLGHGVGAALVTGPYGWLRVDRQERDAVEVYQERQRQLLALLEGVDLDHNSDDDDQAGAGDKGKASGVEAFEQIIWVAGSPWGSFTFQLSKPALAEVQGNEGV</sequence>
<dbReference type="Proteomes" id="UP001642405">
    <property type="component" value="Unassembled WGS sequence"/>
</dbReference>
<protein>
    <submittedName>
        <fullName evidence="2">Uncharacterized protein</fullName>
    </submittedName>
</protein>